<evidence type="ECO:0000256" key="2">
    <source>
        <dbReference type="SAM" id="Phobius"/>
    </source>
</evidence>
<dbReference type="Pfam" id="PF11666">
    <property type="entry name" value="DUF2933"/>
    <property type="match status" value="1"/>
</dbReference>
<reference evidence="3" key="1">
    <citation type="submission" date="2018-01" db="EMBL/GenBank/DDBJ databases">
        <title>Complete Genome Sequence of three strains from Ralstonia solanacearum ecotype Moko sequevar IIA-53 from Brazil.</title>
        <authorList>
            <person name="Silva J.R."/>
            <person name="Albuquerque G.M.R."/>
            <person name="Pais A.K.L."/>
            <person name="Silva A.M.F."/>
            <person name="Boiteux M.E.N.F."/>
            <person name="Souza E.B."/>
            <person name="Mariano R.L.R."/>
        </authorList>
    </citation>
    <scope>NUCLEOTIDE SEQUENCE [LARGE SCALE GENOMIC DNA]</scope>
    <source>
        <strain evidence="3">SFC</strain>
        <plasmid evidence="3">unnamed</plasmid>
    </source>
</reference>
<keyword evidence="3" id="KW-0614">Plasmid</keyword>
<feature type="compositionally biased region" description="Basic and acidic residues" evidence="1">
    <location>
        <begin position="71"/>
        <end position="90"/>
    </location>
</feature>
<feature type="region of interest" description="Disordered" evidence="1">
    <location>
        <begin position="65"/>
        <end position="90"/>
    </location>
</feature>
<evidence type="ECO:0000256" key="1">
    <source>
        <dbReference type="SAM" id="MobiDB-lite"/>
    </source>
</evidence>
<protein>
    <submittedName>
        <fullName evidence="3">DUF2933 domain-containing protein</fullName>
    </submittedName>
</protein>
<feature type="transmembrane region" description="Helical" evidence="2">
    <location>
        <begin position="42"/>
        <end position="61"/>
    </location>
</feature>
<dbReference type="RefSeq" id="WP_080687885.1">
    <property type="nucleotide sequence ID" value="NZ_CDLS01000001.1"/>
</dbReference>
<proteinExistence type="predicted"/>
<dbReference type="EMBL" id="CP026093">
    <property type="protein sequence ID" value="AYB57989.1"/>
    <property type="molecule type" value="Genomic_DNA"/>
</dbReference>
<gene>
    <name evidence="3" type="ORF">C2L97_18390</name>
</gene>
<keyword evidence="2" id="KW-0812">Transmembrane</keyword>
<keyword evidence="2" id="KW-1133">Transmembrane helix</keyword>
<dbReference type="InterPro" id="IPR021682">
    <property type="entry name" value="DUF2933"/>
</dbReference>
<feature type="transmembrane region" description="Helical" evidence="2">
    <location>
        <begin position="15"/>
        <end position="35"/>
    </location>
</feature>
<keyword evidence="2" id="KW-0472">Membrane</keyword>
<organism evidence="3">
    <name type="scientific">Ralstonia solanacearum</name>
    <name type="common">Pseudomonas solanacearum</name>
    <dbReference type="NCBI Taxonomy" id="305"/>
    <lineage>
        <taxon>Bacteria</taxon>
        <taxon>Pseudomonadati</taxon>
        <taxon>Pseudomonadota</taxon>
        <taxon>Betaproteobacteria</taxon>
        <taxon>Burkholderiales</taxon>
        <taxon>Burkholderiaceae</taxon>
        <taxon>Ralstonia</taxon>
        <taxon>Ralstonia solanacearum species complex</taxon>
    </lineage>
</organism>
<dbReference type="GeneID" id="61365637"/>
<sequence>MERHEHGQPGEATSAIARSKLVLIGFLLIVAYFLWSEHRTHVIAFLPFLLLAACPLMHLFMHGGHGHGHHEHLAAKPDGVDAKENSDATR</sequence>
<accession>A0A5H2Q7C2</accession>
<geneLocation type="plasmid" evidence="3">
    <name>unnamed</name>
</geneLocation>
<evidence type="ECO:0000313" key="3">
    <source>
        <dbReference type="EMBL" id="AYB57989.1"/>
    </source>
</evidence>
<name>A0A5H2Q7C2_RALSL</name>
<dbReference type="AlphaFoldDB" id="A0A5H2Q7C2"/>